<feature type="transmembrane region" description="Helical" evidence="1">
    <location>
        <begin position="12"/>
        <end position="37"/>
    </location>
</feature>
<comment type="caution">
    <text evidence="3">The sequence shown here is derived from an EMBL/GenBank/DDBJ whole genome shotgun (WGS) entry which is preliminary data.</text>
</comment>
<feature type="transmembrane region" description="Helical" evidence="1">
    <location>
        <begin position="248"/>
        <end position="267"/>
    </location>
</feature>
<dbReference type="Gene3D" id="1.10.167.10">
    <property type="entry name" value="Regulator of G-protein Signalling 4, domain 2"/>
    <property type="match status" value="1"/>
</dbReference>
<evidence type="ECO:0000259" key="2">
    <source>
        <dbReference type="PROSITE" id="PS50132"/>
    </source>
</evidence>
<dbReference type="InterPro" id="IPR036305">
    <property type="entry name" value="RGS_sf"/>
</dbReference>
<dbReference type="Proteomes" id="UP000243217">
    <property type="component" value="Unassembled WGS sequence"/>
</dbReference>
<dbReference type="InterPro" id="IPR016137">
    <property type="entry name" value="RGS"/>
</dbReference>
<feature type="transmembrane region" description="Helical" evidence="1">
    <location>
        <begin position="139"/>
        <end position="160"/>
    </location>
</feature>
<feature type="transmembrane region" description="Helical" evidence="1">
    <location>
        <begin position="180"/>
        <end position="198"/>
    </location>
</feature>
<gene>
    <name evidence="3" type="ORF">THRCLA_10106</name>
</gene>
<name>A0A1V9YT25_9STRA</name>
<proteinExistence type="predicted"/>
<keyword evidence="1" id="KW-0472">Membrane</keyword>
<keyword evidence="1" id="KW-0812">Transmembrane</keyword>
<organism evidence="3 4">
    <name type="scientific">Thraustotheca clavata</name>
    <dbReference type="NCBI Taxonomy" id="74557"/>
    <lineage>
        <taxon>Eukaryota</taxon>
        <taxon>Sar</taxon>
        <taxon>Stramenopiles</taxon>
        <taxon>Oomycota</taxon>
        <taxon>Saprolegniomycetes</taxon>
        <taxon>Saprolegniales</taxon>
        <taxon>Achlyaceae</taxon>
        <taxon>Thraustotheca</taxon>
    </lineage>
</organism>
<evidence type="ECO:0000256" key="1">
    <source>
        <dbReference type="SAM" id="Phobius"/>
    </source>
</evidence>
<feature type="transmembrane region" description="Helical" evidence="1">
    <location>
        <begin position="218"/>
        <end position="236"/>
    </location>
</feature>
<sequence length="410" mass="46878">MSNTTSQAIPHGYLSTLIVIDLFICSLMCLPLLLYHCNRHTPSIRYRKPNLMSIAALWSSIYSISRCVIELNQSKINCTAMTLVYGVSLQTTLMAYFLAELSVVLTFKLTEMMIRYNEKHITQQGALIKLQYLLRNRHLTIAWIVIQLVWNTPLFVIIYTGPDYTMYDGNNCPLELRNRFVPLSIIQYSIIGIATMRLSYSMSKVVDNFGLRIAFQRCGRAMCLVLLCYLPFSILHDESFVLDSHLEFFIAAFGGQLIHLFHIIGPVRQVFKEKIFDQNTFKGTEGILEAFLSTESGFNAFTEFAKGEYEYEAVVAWKALADFKAGTDDCLSATEIYQTHIYLQAPLSLRRFISANLLERYETAYEGNTKYGIHPDVAHDSESFNLILAELMIYLVYSTLPRFQLHPLGV</sequence>
<evidence type="ECO:0000313" key="3">
    <source>
        <dbReference type="EMBL" id="OQR88781.1"/>
    </source>
</evidence>
<dbReference type="Pfam" id="PF00615">
    <property type="entry name" value="RGS"/>
    <property type="match status" value="1"/>
</dbReference>
<dbReference type="InterPro" id="IPR044926">
    <property type="entry name" value="RGS_subdomain_2"/>
</dbReference>
<keyword evidence="4" id="KW-1185">Reference proteome</keyword>
<reference evidence="3 4" key="1">
    <citation type="journal article" date="2014" name="Genome Biol. Evol.">
        <title>The secreted proteins of Achlya hypogyna and Thraustotheca clavata identify the ancestral oomycete secretome and reveal gene acquisitions by horizontal gene transfer.</title>
        <authorList>
            <person name="Misner I."/>
            <person name="Blouin N."/>
            <person name="Leonard G."/>
            <person name="Richards T.A."/>
            <person name="Lane C.E."/>
        </authorList>
    </citation>
    <scope>NUCLEOTIDE SEQUENCE [LARGE SCALE GENOMIC DNA]</scope>
    <source>
        <strain evidence="3 4">ATCC 34112</strain>
    </source>
</reference>
<feature type="domain" description="RGS" evidence="2">
    <location>
        <begin position="287"/>
        <end position="342"/>
    </location>
</feature>
<accession>A0A1V9YT25</accession>
<dbReference type="PROSITE" id="PS50132">
    <property type="entry name" value="RGS"/>
    <property type="match status" value="1"/>
</dbReference>
<dbReference type="EMBL" id="JNBS01003016">
    <property type="protein sequence ID" value="OQR88781.1"/>
    <property type="molecule type" value="Genomic_DNA"/>
</dbReference>
<feature type="transmembrane region" description="Helical" evidence="1">
    <location>
        <begin position="49"/>
        <end position="71"/>
    </location>
</feature>
<dbReference type="AlphaFoldDB" id="A0A1V9YT25"/>
<protein>
    <recommendedName>
        <fullName evidence="2">RGS domain-containing protein</fullName>
    </recommendedName>
</protein>
<feature type="transmembrane region" description="Helical" evidence="1">
    <location>
        <begin position="83"/>
        <end position="107"/>
    </location>
</feature>
<keyword evidence="1" id="KW-1133">Transmembrane helix</keyword>
<feature type="non-terminal residue" evidence="3">
    <location>
        <position position="410"/>
    </location>
</feature>
<dbReference type="SUPFAM" id="SSF48097">
    <property type="entry name" value="Regulator of G-protein signaling, RGS"/>
    <property type="match status" value="1"/>
</dbReference>
<dbReference type="OrthoDB" id="72998at2759"/>
<evidence type="ECO:0000313" key="4">
    <source>
        <dbReference type="Proteomes" id="UP000243217"/>
    </source>
</evidence>